<reference evidence="5 6" key="1">
    <citation type="submission" date="2019-03" db="EMBL/GenBank/DDBJ databases">
        <title>Genomic Encyclopedia of Archaeal and Bacterial Type Strains, Phase II (KMG-II): from individual species to whole genera.</title>
        <authorList>
            <person name="Goeker M."/>
        </authorList>
    </citation>
    <scope>NUCLEOTIDE SEQUENCE [LARGE SCALE GENOMIC DNA]</scope>
    <source>
        <strain evidence="5 6">DSM 45499</strain>
    </source>
</reference>
<dbReference type="InterPro" id="IPR029063">
    <property type="entry name" value="SAM-dependent_MTases_sf"/>
</dbReference>
<evidence type="ECO:0000313" key="6">
    <source>
        <dbReference type="Proteomes" id="UP000294927"/>
    </source>
</evidence>
<dbReference type="InterPro" id="IPR041698">
    <property type="entry name" value="Methyltransf_25"/>
</dbReference>
<evidence type="ECO:0000259" key="4">
    <source>
        <dbReference type="Pfam" id="PF13649"/>
    </source>
</evidence>
<dbReference type="RefSeq" id="WP_133900825.1">
    <property type="nucleotide sequence ID" value="NZ_SOCP01000001.1"/>
</dbReference>
<protein>
    <submittedName>
        <fullName evidence="5">Methyltransferase family protein</fullName>
    </submittedName>
</protein>
<evidence type="ECO:0000256" key="3">
    <source>
        <dbReference type="ARBA" id="ARBA00022691"/>
    </source>
</evidence>
<dbReference type="Pfam" id="PF13649">
    <property type="entry name" value="Methyltransf_25"/>
    <property type="match status" value="1"/>
</dbReference>
<sequence>MTRDQRLDVDFEDVYQGRSLVPGAEVPIDVAPWDIAGPQPEVVALAESGAFRGAVLDAGCGLGENAIYLASRGLRVTGADGAETALRKARERAARAGVEVEFTQVDVTTFDGVEQRFDTVLDSALYHCLGDEQRLTYAGALWRVTAPGATLHLLCFADVGNEGFRLPLSVTQDDLRDHLGGWWEIREIEPADYTMSMTQDAVERMGVENLRRTGVTHAPEHLRTDDRGRIVGRMWRLRADRAPTPAH</sequence>
<gene>
    <name evidence="5" type="ORF">CLV71_101446</name>
</gene>
<feature type="domain" description="Methyltransferase" evidence="4">
    <location>
        <begin position="55"/>
        <end position="148"/>
    </location>
</feature>
<evidence type="ECO:0000256" key="1">
    <source>
        <dbReference type="ARBA" id="ARBA00022603"/>
    </source>
</evidence>
<keyword evidence="3" id="KW-0949">S-adenosyl-L-methionine</keyword>
<evidence type="ECO:0000256" key="2">
    <source>
        <dbReference type="ARBA" id="ARBA00022679"/>
    </source>
</evidence>
<dbReference type="Proteomes" id="UP000294927">
    <property type="component" value="Unassembled WGS sequence"/>
</dbReference>
<comment type="caution">
    <text evidence="5">The sequence shown here is derived from an EMBL/GenBank/DDBJ whole genome shotgun (WGS) entry which is preliminary data.</text>
</comment>
<dbReference type="OrthoDB" id="3825914at2"/>
<keyword evidence="6" id="KW-1185">Reference proteome</keyword>
<proteinExistence type="predicted"/>
<dbReference type="CDD" id="cd02440">
    <property type="entry name" value="AdoMet_MTases"/>
    <property type="match status" value="1"/>
</dbReference>
<dbReference type="EMBL" id="SOCP01000001">
    <property type="protein sequence ID" value="TDV57575.1"/>
    <property type="molecule type" value="Genomic_DNA"/>
</dbReference>
<dbReference type="AlphaFoldDB" id="A0A4R7W5P1"/>
<dbReference type="Gene3D" id="3.40.50.150">
    <property type="entry name" value="Vaccinia Virus protein VP39"/>
    <property type="match status" value="1"/>
</dbReference>
<keyword evidence="1 5" id="KW-0489">Methyltransferase</keyword>
<dbReference type="PANTHER" id="PTHR43464:SF19">
    <property type="entry name" value="UBIQUINONE BIOSYNTHESIS O-METHYLTRANSFERASE, MITOCHONDRIAL"/>
    <property type="match status" value="1"/>
</dbReference>
<keyword evidence="2 5" id="KW-0808">Transferase</keyword>
<dbReference type="PANTHER" id="PTHR43464">
    <property type="entry name" value="METHYLTRANSFERASE"/>
    <property type="match status" value="1"/>
</dbReference>
<accession>A0A4R7W5P1</accession>
<name>A0A4R7W5P1_9PSEU</name>
<evidence type="ECO:0000313" key="5">
    <source>
        <dbReference type="EMBL" id="TDV57575.1"/>
    </source>
</evidence>
<dbReference type="GO" id="GO:0008168">
    <property type="term" value="F:methyltransferase activity"/>
    <property type="evidence" value="ECO:0007669"/>
    <property type="project" value="UniProtKB-KW"/>
</dbReference>
<dbReference type="SUPFAM" id="SSF53335">
    <property type="entry name" value="S-adenosyl-L-methionine-dependent methyltransferases"/>
    <property type="match status" value="1"/>
</dbReference>
<dbReference type="GO" id="GO:0032259">
    <property type="term" value="P:methylation"/>
    <property type="evidence" value="ECO:0007669"/>
    <property type="project" value="UniProtKB-KW"/>
</dbReference>
<organism evidence="5 6">
    <name type="scientific">Actinophytocola oryzae</name>
    <dbReference type="NCBI Taxonomy" id="502181"/>
    <lineage>
        <taxon>Bacteria</taxon>
        <taxon>Bacillati</taxon>
        <taxon>Actinomycetota</taxon>
        <taxon>Actinomycetes</taxon>
        <taxon>Pseudonocardiales</taxon>
        <taxon>Pseudonocardiaceae</taxon>
    </lineage>
</organism>